<accession>A0ABN6QTM3</accession>
<sequence>MATKPTPQASCSLRGSYIPCWAGRPSMGDQAAAWALLVVAECVDAKRIGSPNVVVA</sequence>
<organism evidence="1 2">
    <name type="scientific">Streptomyces nigrescens</name>
    <dbReference type="NCBI Taxonomy" id="1920"/>
    <lineage>
        <taxon>Bacteria</taxon>
        <taxon>Bacillati</taxon>
        <taxon>Actinomycetota</taxon>
        <taxon>Actinomycetes</taxon>
        <taxon>Kitasatosporales</taxon>
        <taxon>Streptomycetaceae</taxon>
        <taxon>Streptomyces</taxon>
    </lineage>
</organism>
<name>A0ABN6QTM3_STRNI</name>
<gene>
    <name evidence="1" type="ORF">HEK616_14780</name>
</gene>
<reference evidence="1" key="1">
    <citation type="submission" date="2022-06" db="EMBL/GenBank/DDBJ databases">
        <title>Complete genome sequence of Streptomyces nigrescens HEK616.</title>
        <authorList>
            <person name="Asamizu S."/>
            <person name="Onaka H."/>
        </authorList>
    </citation>
    <scope>NUCLEOTIDE SEQUENCE</scope>
    <source>
        <strain evidence="1">HEK616</strain>
    </source>
</reference>
<evidence type="ECO:0000313" key="2">
    <source>
        <dbReference type="Proteomes" id="UP001059597"/>
    </source>
</evidence>
<dbReference type="Proteomes" id="UP001059597">
    <property type="component" value="Chromosome"/>
</dbReference>
<dbReference type="EMBL" id="AP026073">
    <property type="protein sequence ID" value="BDM67991.1"/>
    <property type="molecule type" value="Genomic_DNA"/>
</dbReference>
<evidence type="ECO:0000313" key="1">
    <source>
        <dbReference type="EMBL" id="BDM67991.1"/>
    </source>
</evidence>
<proteinExistence type="predicted"/>
<keyword evidence="2" id="KW-1185">Reference proteome</keyword>
<protein>
    <submittedName>
        <fullName evidence="1">Uncharacterized protein</fullName>
    </submittedName>
</protein>